<dbReference type="InterPro" id="IPR035965">
    <property type="entry name" value="PAS-like_dom_sf"/>
</dbReference>
<dbReference type="CDD" id="cd00130">
    <property type="entry name" value="PAS"/>
    <property type="match status" value="2"/>
</dbReference>
<dbReference type="Pfam" id="PF02518">
    <property type="entry name" value="HATPase_c"/>
    <property type="match status" value="1"/>
</dbReference>
<evidence type="ECO:0000256" key="7">
    <source>
        <dbReference type="SAM" id="MobiDB-lite"/>
    </source>
</evidence>
<dbReference type="SUPFAM" id="SSF55785">
    <property type="entry name" value="PYP-like sensor domain (PAS domain)"/>
    <property type="match status" value="2"/>
</dbReference>
<dbReference type="Pfam" id="PF08447">
    <property type="entry name" value="PAS_3"/>
    <property type="match status" value="2"/>
</dbReference>
<evidence type="ECO:0000313" key="12">
    <source>
        <dbReference type="Proteomes" id="UP000324233"/>
    </source>
</evidence>
<dbReference type="PROSITE" id="PS50112">
    <property type="entry name" value="PAS"/>
    <property type="match status" value="2"/>
</dbReference>
<comment type="catalytic activity">
    <reaction evidence="1">
        <text>ATP + protein L-histidine = ADP + protein N-phospho-L-histidine.</text>
        <dbReference type="EC" id="2.7.13.3"/>
    </reaction>
</comment>
<reference evidence="11 12" key="1">
    <citation type="submission" date="2019-08" db="EMBL/GenBank/DDBJ databases">
        <title>Deep-cultivation of Planctomycetes and their phenomic and genomic characterization uncovers novel biology.</title>
        <authorList>
            <person name="Wiegand S."/>
            <person name="Jogler M."/>
            <person name="Boedeker C."/>
            <person name="Pinto D."/>
            <person name="Vollmers J."/>
            <person name="Rivas-Marin E."/>
            <person name="Kohn T."/>
            <person name="Peeters S.H."/>
            <person name="Heuer A."/>
            <person name="Rast P."/>
            <person name="Oberbeckmann S."/>
            <person name="Bunk B."/>
            <person name="Jeske O."/>
            <person name="Meyerdierks A."/>
            <person name="Storesund J.E."/>
            <person name="Kallscheuer N."/>
            <person name="Luecker S."/>
            <person name="Lage O.M."/>
            <person name="Pohl T."/>
            <person name="Merkel B.J."/>
            <person name="Hornburger P."/>
            <person name="Mueller R.-W."/>
            <person name="Bruemmer F."/>
            <person name="Labrenz M."/>
            <person name="Spormann A.M."/>
            <person name="Op den Camp H."/>
            <person name="Overmann J."/>
            <person name="Amann R."/>
            <person name="Jetten M.S.M."/>
            <person name="Mascher T."/>
            <person name="Medema M.H."/>
            <person name="Devos D.P."/>
            <person name="Kaster A.-K."/>
            <person name="Ovreas L."/>
            <person name="Rohde M."/>
            <person name="Galperin M.Y."/>
            <person name="Jogler C."/>
        </authorList>
    </citation>
    <scope>NUCLEOTIDE SEQUENCE [LARGE SCALE GENOMIC DNA]</scope>
    <source>
        <strain evidence="11 12">OJF2</strain>
    </source>
</reference>
<feature type="region of interest" description="Disordered" evidence="7">
    <location>
        <begin position="69"/>
        <end position="98"/>
    </location>
</feature>
<feature type="compositionally biased region" description="Low complexity" evidence="7">
    <location>
        <begin position="87"/>
        <end position="98"/>
    </location>
</feature>
<feature type="compositionally biased region" description="Basic and acidic residues" evidence="7">
    <location>
        <begin position="651"/>
        <end position="660"/>
    </location>
</feature>
<keyword evidence="8" id="KW-1133">Transmembrane helix</keyword>
<proteinExistence type="predicted"/>
<feature type="domain" description="Histidine kinase" evidence="9">
    <location>
        <begin position="417"/>
        <end position="645"/>
    </location>
</feature>
<feature type="transmembrane region" description="Helical" evidence="8">
    <location>
        <begin position="21"/>
        <end position="38"/>
    </location>
</feature>
<keyword evidence="5" id="KW-0418">Kinase</keyword>
<sequence length="677" mass="75315">MSRRRSPVRDPGVGRRAAAPFLIAMGWLALVGLMSMHVDRSERVLVLATSSVPLAWTWLVWAWQRPSPEPRPPVAAPAKTEGPPVDSANSPAASFPPARSDVVMTRSGLYTMTVPEDSSSGDLARTGEFAITDMVNRLDPVGFRWLDSSPAEQEFLGWPLGDLRDSSFLKIVHPDDRSRVRESFQQAIERGESLGLVFRIKTARGETRAVELNASARYTPEHQISCLRCHLTDVTEKIRAERELRLRSRELTRLNEQLREINRQLEDLKDRYSELYDGVPAMCFSLDAAGRVIECNETFLSVLRRKRGDILGKGFEAFVHPDERERARRRFAVLQERGTIEAEGRWLLAEGGTIDVWVRGKVVRGVGEAGDRVRCVAEDMTAKHRLEAELRETNRSLALANAELSKKNEDLDEFVYVVSHDLQEPLRTLQVYSDFLLRDHADRIDPQGQQLVHHLSDASRRLHAMVNGLLNTARAGKAAGELSDVSFHDLIEIVKADLSARIRERGAEVIVEGPDVSLRGDRWRLQRLFTNLIGNGIKYNRSESPRIVVGVQGVEGQHPPAADAEAGNTSMVRCFVRDNGIGIDPRNHHKIFHIFRRLHSSDEYEGIGAGLAICSKIVQAHGGLIGLESRLGEGATFFVTLPATPGPSLRGEGETSRPDASRPSPVARAEARTAART</sequence>
<dbReference type="InterPro" id="IPR003594">
    <property type="entry name" value="HATPase_dom"/>
</dbReference>
<dbReference type="InterPro" id="IPR036890">
    <property type="entry name" value="HATPase_C_sf"/>
</dbReference>
<feature type="domain" description="PAS" evidence="10">
    <location>
        <begin position="119"/>
        <end position="191"/>
    </location>
</feature>
<dbReference type="Pfam" id="PF00512">
    <property type="entry name" value="HisKA"/>
    <property type="match status" value="1"/>
</dbReference>
<keyword evidence="4 11" id="KW-0808">Transferase</keyword>
<dbReference type="SMART" id="SM00388">
    <property type="entry name" value="HisKA"/>
    <property type="match status" value="1"/>
</dbReference>
<feature type="domain" description="PAS" evidence="10">
    <location>
        <begin position="268"/>
        <end position="338"/>
    </location>
</feature>
<keyword evidence="12" id="KW-1185">Reference proteome</keyword>
<dbReference type="EMBL" id="CP042997">
    <property type="protein sequence ID" value="QEH37097.1"/>
    <property type="molecule type" value="Genomic_DNA"/>
</dbReference>
<evidence type="ECO:0000256" key="3">
    <source>
        <dbReference type="ARBA" id="ARBA00022553"/>
    </source>
</evidence>
<dbReference type="InterPro" id="IPR004358">
    <property type="entry name" value="Sig_transdc_His_kin-like_C"/>
</dbReference>
<dbReference type="SMART" id="SM00086">
    <property type="entry name" value="PAC"/>
    <property type="match status" value="2"/>
</dbReference>
<evidence type="ECO:0000313" key="11">
    <source>
        <dbReference type="EMBL" id="QEH37097.1"/>
    </source>
</evidence>
<accession>A0A5B9W9H9</accession>
<keyword evidence="8" id="KW-0472">Membrane</keyword>
<dbReference type="Gene3D" id="3.30.565.10">
    <property type="entry name" value="Histidine kinase-like ATPase, C-terminal domain"/>
    <property type="match status" value="1"/>
</dbReference>
<dbReference type="InterPro" id="IPR001610">
    <property type="entry name" value="PAC"/>
</dbReference>
<evidence type="ECO:0000259" key="10">
    <source>
        <dbReference type="PROSITE" id="PS50112"/>
    </source>
</evidence>
<evidence type="ECO:0000256" key="6">
    <source>
        <dbReference type="SAM" id="Coils"/>
    </source>
</evidence>
<evidence type="ECO:0000256" key="1">
    <source>
        <dbReference type="ARBA" id="ARBA00000085"/>
    </source>
</evidence>
<dbReference type="Proteomes" id="UP000324233">
    <property type="component" value="Chromosome"/>
</dbReference>
<dbReference type="InterPro" id="IPR052162">
    <property type="entry name" value="Sensor_kinase/Photoreceptor"/>
</dbReference>
<evidence type="ECO:0000256" key="8">
    <source>
        <dbReference type="SAM" id="Phobius"/>
    </source>
</evidence>
<dbReference type="InterPro" id="IPR005467">
    <property type="entry name" value="His_kinase_dom"/>
</dbReference>
<evidence type="ECO:0000256" key="5">
    <source>
        <dbReference type="ARBA" id="ARBA00022777"/>
    </source>
</evidence>
<dbReference type="Gene3D" id="3.30.450.20">
    <property type="entry name" value="PAS domain"/>
    <property type="match status" value="2"/>
</dbReference>
<dbReference type="InterPro" id="IPR036097">
    <property type="entry name" value="HisK_dim/P_sf"/>
</dbReference>
<evidence type="ECO:0000256" key="4">
    <source>
        <dbReference type="ARBA" id="ARBA00022679"/>
    </source>
</evidence>
<dbReference type="Gene3D" id="1.10.287.130">
    <property type="match status" value="1"/>
</dbReference>
<dbReference type="AlphaFoldDB" id="A0A5B9W9H9"/>
<keyword evidence="8" id="KW-0812">Transmembrane</keyword>
<dbReference type="SUPFAM" id="SSF47384">
    <property type="entry name" value="Homodimeric domain of signal transducing histidine kinase"/>
    <property type="match status" value="1"/>
</dbReference>
<dbReference type="EC" id="2.7.13.3" evidence="2"/>
<dbReference type="InterPro" id="IPR003661">
    <property type="entry name" value="HisK_dim/P_dom"/>
</dbReference>
<feature type="coiled-coil region" evidence="6">
    <location>
        <begin position="237"/>
        <end position="278"/>
    </location>
</feature>
<dbReference type="PROSITE" id="PS50109">
    <property type="entry name" value="HIS_KIN"/>
    <property type="match status" value="1"/>
</dbReference>
<organism evidence="11 12">
    <name type="scientific">Aquisphaera giovannonii</name>
    <dbReference type="NCBI Taxonomy" id="406548"/>
    <lineage>
        <taxon>Bacteria</taxon>
        <taxon>Pseudomonadati</taxon>
        <taxon>Planctomycetota</taxon>
        <taxon>Planctomycetia</taxon>
        <taxon>Isosphaerales</taxon>
        <taxon>Isosphaeraceae</taxon>
        <taxon>Aquisphaera</taxon>
    </lineage>
</organism>
<keyword evidence="3" id="KW-0597">Phosphoprotein</keyword>
<dbReference type="InterPro" id="IPR000014">
    <property type="entry name" value="PAS"/>
</dbReference>
<dbReference type="PANTHER" id="PTHR43304:SF1">
    <property type="entry name" value="PAC DOMAIN-CONTAINING PROTEIN"/>
    <property type="match status" value="1"/>
</dbReference>
<dbReference type="RefSeq" id="WP_148596701.1">
    <property type="nucleotide sequence ID" value="NZ_CP042997.1"/>
</dbReference>
<dbReference type="SMART" id="SM00091">
    <property type="entry name" value="PAS"/>
    <property type="match status" value="2"/>
</dbReference>
<dbReference type="CDD" id="cd00082">
    <property type="entry name" value="HisKA"/>
    <property type="match status" value="1"/>
</dbReference>
<gene>
    <name evidence="11" type="primary">cph1_4</name>
    <name evidence="11" type="ORF">OJF2_56820</name>
</gene>
<dbReference type="InterPro" id="IPR013655">
    <property type="entry name" value="PAS_fold_3"/>
</dbReference>
<dbReference type="SUPFAM" id="SSF55874">
    <property type="entry name" value="ATPase domain of HSP90 chaperone/DNA topoisomerase II/histidine kinase"/>
    <property type="match status" value="1"/>
</dbReference>
<dbReference type="OrthoDB" id="231918at2"/>
<keyword evidence="6" id="KW-0175">Coiled coil</keyword>
<evidence type="ECO:0000256" key="2">
    <source>
        <dbReference type="ARBA" id="ARBA00012438"/>
    </source>
</evidence>
<name>A0A5B9W9H9_9BACT</name>
<dbReference type="PANTHER" id="PTHR43304">
    <property type="entry name" value="PHYTOCHROME-LIKE PROTEIN CPH1"/>
    <property type="match status" value="1"/>
</dbReference>
<evidence type="ECO:0000259" key="9">
    <source>
        <dbReference type="PROSITE" id="PS50109"/>
    </source>
</evidence>
<protein>
    <recommendedName>
        <fullName evidence="2">histidine kinase</fullName>
        <ecNumber evidence="2">2.7.13.3</ecNumber>
    </recommendedName>
</protein>
<feature type="coiled-coil region" evidence="6">
    <location>
        <begin position="383"/>
        <end position="410"/>
    </location>
</feature>
<dbReference type="GO" id="GO:0000155">
    <property type="term" value="F:phosphorelay sensor kinase activity"/>
    <property type="evidence" value="ECO:0007669"/>
    <property type="project" value="InterPro"/>
</dbReference>
<dbReference type="KEGG" id="agv:OJF2_56820"/>
<dbReference type="SMART" id="SM00387">
    <property type="entry name" value="HATPase_c"/>
    <property type="match status" value="1"/>
</dbReference>
<dbReference type="NCBIfam" id="TIGR00229">
    <property type="entry name" value="sensory_box"/>
    <property type="match status" value="2"/>
</dbReference>
<feature type="region of interest" description="Disordered" evidence="7">
    <location>
        <begin position="642"/>
        <end position="677"/>
    </location>
</feature>
<dbReference type="PRINTS" id="PR00344">
    <property type="entry name" value="BCTRLSENSOR"/>
</dbReference>